<feature type="transmembrane region" description="Helical" evidence="1">
    <location>
        <begin position="96"/>
        <end position="115"/>
    </location>
</feature>
<evidence type="ECO:0000256" key="1">
    <source>
        <dbReference type="SAM" id="Phobius"/>
    </source>
</evidence>
<dbReference type="EMBL" id="SMFL01000013">
    <property type="protein sequence ID" value="TDE11019.1"/>
    <property type="molecule type" value="Genomic_DNA"/>
</dbReference>
<dbReference type="Proteomes" id="UP000294850">
    <property type="component" value="Unassembled WGS sequence"/>
</dbReference>
<feature type="transmembrane region" description="Helical" evidence="1">
    <location>
        <begin position="127"/>
        <end position="148"/>
    </location>
</feature>
<comment type="caution">
    <text evidence="3">The sequence shown here is derived from an EMBL/GenBank/DDBJ whole genome shotgun (WGS) entry which is preliminary data.</text>
</comment>
<accession>A0A4R5DBH6</accession>
<keyword evidence="3" id="KW-0418">Kinase</keyword>
<dbReference type="AlphaFoldDB" id="A0A4R5DBH6"/>
<dbReference type="PANTHER" id="PTHR34220">
    <property type="entry name" value="SENSOR HISTIDINE KINASE YPDA"/>
    <property type="match status" value="1"/>
</dbReference>
<gene>
    <name evidence="3" type="ORF">E0F88_26335</name>
</gene>
<proteinExistence type="predicted"/>
<reference evidence="3 4" key="1">
    <citation type="submission" date="2019-03" db="EMBL/GenBank/DDBJ databases">
        <title>Dyadobacter AR-3-6 sp. nov., isolated from arctic soil.</title>
        <authorList>
            <person name="Chaudhary D.K."/>
        </authorList>
    </citation>
    <scope>NUCLEOTIDE SEQUENCE [LARGE SCALE GENOMIC DNA]</scope>
    <source>
        <strain evidence="3 4">AR-3-6</strain>
    </source>
</reference>
<dbReference type="PANTHER" id="PTHR34220:SF7">
    <property type="entry name" value="SENSOR HISTIDINE KINASE YPDA"/>
    <property type="match status" value="1"/>
</dbReference>
<feature type="domain" description="Signal transduction histidine kinase internal region" evidence="2">
    <location>
        <begin position="164"/>
        <end position="243"/>
    </location>
</feature>
<dbReference type="OrthoDB" id="9792992at2"/>
<keyword evidence="1" id="KW-0812">Transmembrane</keyword>
<keyword evidence="1" id="KW-0472">Membrane</keyword>
<feature type="transmembrane region" description="Helical" evidence="1">
    <location>
        <begin position="20"/>
        <end position="38"/>
    </location>
</feature>
<evidence type="ECO:0000313" key="3">
    <source>
        <dbReference type="EMBL" id="TDE11019.1"/>
    </source>
</evidence>
<dbReference type="Pfam" id="PF06580">
    <property type="entry name" value="His_kinase"/>
    <property type="match status" value="1"/>
</dbReference>
<sequence length="353" mass="41906">MKSKISMGRSKINFIIKLTFWQQWLLHALLWMVVIHVLDLFSYTYQSLYFAHNQINDLPNFWERFRDGTYWIILFFTFLVEFGYQKIFVRRDIWTFFGLQVFFGAVFSGFFHFISAFLSDKPETNKFIPLFLVYLVYSGIYTSVRWIFQREYLTTERRYQHSQAELQNLKSQLNPHFFFNTLNNLYGTALEENALRTADIIDKLSTMMRYVLTGSHVENTEVINEIEFIEDYLHLQNIRLPKRENIKIHSQIFYDKNPALIPPLLLIPFIENAFKFGISIDRMSQIDLDIQIQKGKLRMTIANLKAAETGIGNPSGVGLLNTRKRLELLYPLRHKLLIKEDDSSYEVNLWVEL</sequence>
<dbReference type="RefSeq" id="WP_131961280.1">
    <property type="nucleotide sequence ID" value="NZ_SMFL01000013.1"/>
</dbReference>
<keyword evidence="1" id="KW-1133">Transmembrane helix</keyword>
<evidence type="ECO:0000313" key="4">
    <source>
        <dbReference type="Proteomes" id="UP000294850"/>
    </source>
</evidence>
<dbReference type="GO" id="GO:0016020">
    <property type="term" value="C:membrane"/>
    <property type="evidence" value="ECO:0007669"/>
    <property type="project" value="InterPro"/>
</dbReference>
<dbReference type="InterPro" id="IPR050640">
    <property type="entry name" value="Bact_2-comp_sensor_kinase"/>
</dbReference>
<name>A0A4R5DBH6_9BACT</name>
<dbReference type="GO" id="GO:0000155">
    <property type="term" value="F:phosphorelay sensor kinase activity"/>
    <property type="evidence" value="ECO:0007669"/>
    <property type="project" value="InterPro"/>
</dbReference>
<organism evidence="3 4">
    <name type="scientific">Dyadobacter psychrotolerans</name>
    <dbReference type="NCBI Taxonomy" id="2541721"/>
    <lineage>
        <taxon>Bacteria</taxon>
        <taxon>Pseudomonadati</taxon>
        <taxon>Bacteroidota</taxon>
        <taxon>Cytophagia</taxon>
        <taxon>Cytophagales</taxon>
        <taxon>Spirosomataceae</taxon>
        <taxon>Dyadobacter</taxon>
    </lineage>
</organism>
<protein>
    <submittedName>
        <fullName evidence="3">Histidine kinase</fullName>
    </submittedName>
</protein>
<evidence type="ECO:0000259" key="2">
    <source>
        <dbReference type="Pfam" id="PF06580"/>
    </source>
</evidence>
<keyword evidence="3" id="KW-0808">Transferase</keyword>
<keyword evidence="4" id="KW-1185">Reference proteome</keyword>
<dbReference type="InterPro" id="IPR010559">
    <property type="entry name" value="Sig_transdc_His_kin_internal"/>
</dbReference>
<feature type="transmembrane region" description="Helical" evidence="1">
    <location>
        <begin position="68"/>
        <end position="84"/>
    </location>
</feature>